<sequence>MIKDTIVFTNRTLKHITRSADTIITTALMPICFLLLFVYVFGGAIKASIGSGTYINYLLPGILLMTVASGVSYTGYRLFEDKQKGMFSRVKSMPIHSASFLWGHVITTLIANTISLVIVLGIAFLMGFRTGASLADWLVVLGLLTLFNLTFTWLMIVPGLMAKTMTGASALAYPLMFLPFLSSAFVPTETMPAGLRWFAEHQPITPITDTLRNAFTEQPLGNGAWSAVLWLVILLVIAFIAANRLYKKAA</sequence>
<dbReference type="Pfam" id="PF01061">
    <property type="entry name" value="ABC2_membrane"/>
    <property type="match status" value="1"/>
</dbReference>
<dbReference type="InterPro" id="IPR047817">
    <property type="entry name" value="ABC2_TM_bact-type"/>
</dbReference>
<dbReference type="PROSITE" id="PS51012">
    <property type="entry name" value="ABC_TM2"/>
    <property type="match status" value="1"/>
</dbReference>
<feature type="transmembrane region" description="Helical" evidence="5">
    <location>
        <begin position="137"/>
        <end position="156"/>
    </location>
</feature>
<dbReference type="GO" id="GO:0043190">
    <property type="term" value="C:ATP-binding cassette (ABC) transporter complex"/>
    <property type="evidence" value="ECO:0007669"/>
    <property type="project" value="InterPro"/>
</dbReference>
<evidence type="ECO:0000256" key="2">
    <source>
        <dbReference type="ARBA" id="ARBA00022692"/>
    </source>
</evidence>
<keyword evidence="5" id="KW-1003">Cell membrane</keyword>
<keyword evidence="4 5" id="KW-0472">Membrane</keyword>
<feature type="transmembrane region" description="Helical" evidence="5">
    <location>
        <begin position="100"/>
        <end position="125"/>
    </location>
</feature>
<feature type="transmembrane region" description="Helical" evidence="5">
    <location>
        <begin position="227"/>
        <end position="246"/>
    </location>
</feature>
<proteinExistence type="inferred from homology"/>
<keyword evidence="5" id="KW-0813">Transport</keyword>
<dbReference type="PIRSF" id="PIRSF006648">
    <property type="entry name" value="DrrB"/>
    <property type="match status" value="1"/>
</dbReference>
<dbReference type="AlphaFoldDB" id="A0AAW8U5I4"/>
<dbReference type="RefSeq" id="WP_270598591.1">
    <property type="nucleotide sequence ID" value="NZ_JAQESC010000011.1"/>
</dbReference>
<accession>A0AAW8U5I4</accession>
<dbReference type="InterPro" id="IPR051784">
    <property type="entry name" value="Nod_factor_ABC_transporter"/>
</dbReference>
<evidence type="ECO:0000313" key="8">
    <source>
        <dbReference type="Proteomes" id="UP001256711"/>
    </source>
</evidence>
<dbReference type="EMBL" id="JARQBJ010000006">
    <property type="protein sequence ID" value="MDT2811193.1"/>
    <property type="molecule type" value="Genomic_DNA"/>
</dbReference>
<evidence type="ECO:0000313" key="7">
    <source>
        <dbReference type="EMBL" id="MDT2811193.1"/>
    </source>
</evidence>
<gene>
    <name evidence="7" type="ORF">P7H43_11950</name>
</gene>
<evidence type="ECO:0000259" key="6">
    <source>
        <dbReference type="PROSITE" id="PS51012"/>
    </source>
</evidence>
<name>A0AAW8U5I4_9ENTE</name>
<feature type="domain" description="ABC transmembrane type-2" evidence="6">
    <location>
        <begin position="21"/>
        <end position="249"/>
    </location>
</feature>
<feature type="transmembrane region" description="Helical" evidence="5">
    <location>
        <begin position="168"/>
        <end position="186"/>
    </location>
</feature>
<keyword evidence="3 5" id="KW-1133">Transmembrane helix</keyword>
<evidence type="ECO:0000256" key="1">
    <source>
        <dbReference type="ARBA" id="ARBA00004141"/>
    </source>
</evidence>
<feature type="transmembrane region" description="Helical" evidence="5">
    <location>
        <begin position="20"/>
        <end position="42"/>
    </location>
</feature>
<dbReference type="GO" id="GO:0140359">
    <property type="term" value="F:ABC-type transporter activity"/>
    <property type="evidence" value="ECO:0007669"/>
    <property type="project" value="InterPro"/>
</dbReference>
<comment type="caution">
    <text evidence="7">The sequence shown here is derived from an EMBL/GenBank/DDBJ whole genome shotgun (WGS) entry which is preliminary data.</text>
</comment>
<keyword evidence="2 5" id="KW-0812">Transmembrane</keyword>
<comment type="subcellular location">
    <subcellularLocation>
        <location evidence="5">Cell membrane</location>
        <topology evidence="5">Multi-pass membrane protein</topology>
    </subcellularLocation>
    <subcellularLocation>
        <location evidence="1">Membrane</location>
        <topology evidence="1">Multi-pass membrane protein</topology>
    </subcellularLocation>
</comment>
<feature type="transmembrane region" description="Helical" evidence="5">
    <location>
        <begin position="54"/>
        <end position="79"/>
    </location>
</feature>
<dbReference type="InterPro" id="IPR000412">
    <property type="entry name" value="ABC_2_transport"/>
</dbReference>
<protein>
    <recommendedName>
        <fullName evidence="5">Transport permease protein</fullName>
    </recommendedName>
</protein>
<evidence type="ECO:0000256" key="4">
    <source>
        <dbReference type="ARBA" id="ARBA00023136"/>
    </source>
</evidence>
<comment type="similarity">
    <text evidence="5">Belongs to the ABC-2 integral membrane protein family.</text>
</comment>
<organism evidence="7 8">
    <name type="scientific">Enterococcus asini</name>
    <dbReference type="NCBI Taxonomy" id="57732"/>
    <lineage>
        <taxon>Bacteria</taxon>
        <taxon>Bacillati</taxon>
        <taxon>Bacillota</taxon>
        <taxon>Bacilli</taxon>
        <taxon>Lactobacillales</taxon>
        <taxon>Enterococcaceae</taxon>
        <taxon>Enterococcus</taxon>
    </lineage>
</organism>
<evidence type="ECO:0000256" key="5">
    <source>
        <dbReference type="RuleBase" id="RU361157"/>
    </source>
</evidence>
<evidence type="ECO:0000256" key="3">
    <source>
        <dbReference type="ARBA" id="ARBA00022989"/>
    </source>
</evidence>
<reference evidence="7" key="1">
    <citation type="submission" date="2023-03" db="EMBL/GenBank/DDBJ databases">
        <authorList>
            <person name="Shen W."/>
            <person name="Cai J."/>
        </authorList>
    </citation>
    <scope>NUCLEOTIDE SEQUENCE</scope>
    <source>
        <strain evidence="7">B226-2</strain>
    </source>
</reference>
<dbReference type="PANTHER" id="PTHR43229">
    <property type="entry name" value="NODULATION PROTEIN J"/>
    <property type="match status" value="1"/>
</dbReference>
<dbReference type="PANTHER" id="PTHR43229:SF2">
    <property type="entry name" value="NODULATION PROTEIN J"/>
    <property type="match status" value="1"/>
</dbReference>
<dbReference type="Proteomes" id="UP001256711">
    <property type="component" value="Unassembled WGS sequence"/>
</dbReference>
<dbReference type="InterPro" id="IPR013525">
    <property type="entry name" value="ABC2_TM"/>
</dbReference>